<dbReference type="EMBL" id="CAJVPT010002130">
    <property type="protein sequence ID" value="CAG8476025.1"/>
    <property type="molecule type" value="Genomic_DNA"/>
</dbReference>
<evidence type="ECO:0000313" key="1">
    <source>
        <dbReference type="EMBL" id="CAG8476025.1"/>
    </source>
</evidence>
<gene>
    <name evidence="1" type="ORF">ACOLOM_LOCUS1800</name>
</gene>
<dbReference type="Proteomes" id="UP000789525">
    <property type="component" value="Unassembled WGS sequence"/>
</dbReference>
<protein>
    <submittedName>
        <fullName evidence="1">4445_t:CDS:1</fullName>
    </submittedName>
</protein>
<sequence length="57" mass="6480">MNASNGKALSSKKIERYIKFKHEEQIDLAIKKDRGSEIFYDLTKGQTSSFKAGLRSD</sequence>
<comment type="caution">
    <text evidence="1">The sequence shown here is derived from an EMBL/GenBank/DDBJ whole genome shotgun (WGS) entry which is preliminary data.</text>
</comment>
<evidence type="ECO:0000313" key="2">
    <source>
        <dbReference type="Proteomes" id="UP000789525"/>
    </source>
</evidence>
<organism evidence="1 2">
    <name type="scientific">Acaulospora colombiana</name>
    <dbReference type="NCBI Taxonomy" id="27376"/>
    <lineage>
        <taxon>Eukaryota</taxon>
        <taxon>Fungi</taxon>
        <taxon>Fungi incertae sedis</taxon>
        <taxon>Mucoromycota</taxon>
        <taxon>Glomeromycotina</taxon>
        <taxon>Glomeromycetes</taxon>
        <taxon>Diversisporales</taxon>
        <taxon>Acaulosporaceae</taxon>
        <taxon>Acaulospora</taxon>
    </lineage>
</organism>
<name>A0ACA9KIQ2_9GLOM</name>
<accession>A0ACA9KIQ2</accession>
<reference evidence="1" key="1">
    <citation type="submission" date="2021-06" db="EMBL/GenBank/DDBJ databases">
        <authorList>
            <person name="Kallberg Y."/>
            <person name="Tangrot J."/>
            <person name="Rosling A."/>
        </authorList>
    </citation>
    <scope>NUCLEOTIDE SEQUENCE</scope>
    <source>
        <strain evidence="1">CL356</strain>
    </source>
</reference>
<keyword evidence="2" id="KW-1185">Reference proteome</keyword>
<proteinExistence type="predicted"/>